<gene>
    <name evidence="2" type="ORF">Q4Q35_00850</name>
</gene>
<name>A0ABT8W5F5_9FLAO</name>
<keyword evidence="3" id="KW-1185">Reference proteome</keyword>
<keyword evidence="2" id="KW-0378">Hydrolase</keyword>
<protein>
    <submittedName>
        <fullName evidence="2">Glycoside hydrolase</fullName>
    </submittedName>
</protein>
<evidence type="ECO:0000313" key="2">
    <source>
        <dbReference type="EMBL" id="MDO5968343.1"/>
    </source>
</evidence>
<accession>A0ABT8W5F5</accession>
<feature type="signal peptide" evidence="1">
    <location>
        <begin position="1"/>
        <end position="27"/>
    </location>
</feature>
<dbReference type="InterPro" id="IPR017853">
    <property type="entry name" value="GH"/>
</dbReference>
<evidence type="ECO:0000256" key="1">
    <source>
        <dbReference type="SAM" id="SignalP"/>
    </source>
</evidence>
<dbReference type="PROSITE" id="PS51257">
    <property type="entry name" value="PROKAR_LIPOPROTEIN"/>
    <property type="match status" value="1"/>
</dbReference>
<keyword evidence="1" id="KW-0732">Signal</keyword>
<proteinExistence type="predicted"/>
<dbReference type="InterPro" id="IPR013785">
    <property type="entry name" value="Aldolase_TIM"/>
</dbReference>
<reference evidence="2" key="1">
    <citation type="submission" date="2023-07" db="EMBL/GenBank/DDBJ databases">
        <title>Two novel species in the genus Flavivirga.</title>
        <authorList>
            <person name="Kwon K."/>
        </authorList>
    </citation>
    <scope>NUCLEOTIDE SEQUENCE</scope>
    <source>
        <strain evidence="2">KCTC 52353</strain>
    </source>
</reference>
<comment type="caution">
    <text evidence="2">The sequence shown here is derived from an EMBL/GenBank/DDBJ whole genome shotgun (WGS) entry which is preliminary data.</text>
</comment>
<dbReference type="RefSeq" id="WP_303276023.1">
    <property type="nucleotide sequence ID" value="NZ_JAUOEK010000020.1"/>
</dbReference>
<dbReference type="GO" id="GO:0016787">
    <property type="term" value="F:hydrolase activity"/>
    <property type="evidence" value="ECO:0007669"/>
    <property type="project" value="UniProtKB-KW"/>
</dbReference>
<dbReference type="Proteomes" id="UP001176883">
    <property type="component" value="Unassembled WGS sequence"/>
</dbReference>
<organism evidence="2 3">
    <name type="scientific">Flavivirga aquimarina</name>
    <dbReference type="NCBI Taxonomy" id="2027862"/>
    <lineage>
        <taxon>Bacteria</taxon>
        <taxon>Pseudomonadati</taxon>
        <taxon>Bacteroidota</taxon>
        <taxon>Flavobacteriia</taxon>
        <taxon>Flavobacteriales</taxon>
        <taxon>Flavobacteriaceae</taxon>
        <taxon>Flavivirga</taxon>
    </lineage>
</organism>
<dbReference type="EMBL" id="JAUOEK010000020">
    <property type="protein sequence ID" value="MDO5968343.1"/>
    <property type="molecule type" value="Genomic_DNA"/>
</dbReference>
<evidence type="ECO:0000313" key="3">
    <source>
        <dbReference type="Proteomes" id="UP001176883"/>
    </source>
</evidence>
<dbReference type="Pfam" id="PF14885">
    <property type="entry name" value="GHL15"/>
    <property type="match status" value="1"/>
</dbReference>
<dbReference type="InterPro" id="IPR029455">
    <property type="entry name" value="GHL15"/>
</dbReference>
<feature type="chain" id="PRO_5047453427" evidence="1">
    <location>
        <begin position="28"/>
        <end position="417"/>
    </location>
</feature>
<dbReference type="SUPFAM" id="SSF51445">
    <property type="entry name" value="(Trans)glycosidases"/>
    <property type="match status" value="1"/>
</dbReference>
<dbReference type="Gene3D" id="3.20.20.70">
    <property type="entry name" value="Aldolase class I"/>
    <property type="match status" value="1"/>
</dbReference>
<sequence length="417" mass="48088">MKLNSIFKIRFLFVVSLVFIFFSCSNNEESKEDPEVIDEEVITELTISDGTVFEPKGFYPKFNWEVTPQYCMFGDGTRTLTASEVSLISEKSDFICIEKNHAWIALNYAEVGTKYEVEAFKQVKPDIKVLYYFNSAYAWPFTSYNENFTTDKIDDYPELKKFLIVNEDTGELEHRNNIFFFDVLNPDFRNWWVETVVAGVTFSGADGVFIDQMHGFSWLRNDRAEEVRLAMGEMMSSLKEGLGENKILLGNNAATVEDVFPVIDATMFEHYSKTITNSKENLLKEWDDMLRIAKAGKISVYRFGVEVEDDASIDGLSGSEKEMALEQLSKERLEYYHACYLIGAQPYAYFQYGWGWRLATGPLVDYPELEKPLGSPKGMYSRTTSTGWEFTREFEHASVWVNTETEEAKITWKYIVS</sequence>